<dbReference type="Gene3D" id="2.130.10.10">
    <property type="entry name" value="YVTN repeat-like/Quinoprotein amine dehydrogenase"/>
    <property type="match status" value="1"/>
</dbReference>
<dbReference type="SUPFAM" id="SSF52540">
    <property type="entry name" value="P-loop containing nucleoside triphosphate hydrolases"/>
    <property type="match status" value="1"/>
</dbReference>
<keyword evidence="1" id="KW-0677">Repeat</keyword>
<dbReference type="EMBL" id="CALNXK010000366">
    <property type="protein sequence ID" value="CAH3183857.1"/>
    <property type="molecule type" value="Genomic_DNA"/>
</dbReference>
<dbReference type="PROSITE" id="PS50837">
    <property type="entry name" value="NACHT"/>
    <property type="match status" value="1"/>
</dbReference>
<keyword evidence="5" id="KW-1185">Reference proteome</keyword>
<evidence type="ECO:0000313" key="4">
    <source>
        <dbReference type="EMBL" id="CAH3183857.1"/>
    </source>
</evidence>
<dbReference type="InterPro" id="IPR056884">
    <property type="entry name" value="NPHP3-like_N"/>
</dbReference>
<dbReference type="Pfam" id="PF25521">
    <property type="entry name" value="WHD_TANC1"/>
    <property type="match status" value="1"/>
</dbReference>
<dbReference type="InterPro" id="IPR058056">
    <property type="entry name" value="WH_TANC1/2"/>
</dbReference>
<feature type="region of interest" description="Disordered" evidence="2">
    <location>
        <begin position="1"/>
        <end position="21"/>
    </location>
</feature>
<dbReference type="SUPFAM" id="SSF69322">
    <property type="entry name" value="Tricorn protease domain 2"/>
    <property type="match status" value="1"/>
</dbReference>
<protein>
    <recommendedName>
        <fullName evidence="3">NACHT domain-containing protein</fullName>
    </recommendedName>
</protein>
<comment type="caution">
    <text evidence="4">The sequence shown here is derived from an EMBL/GenBank/DDBJ whole genome shotgun (WGS) entry which is preliminary data.</text>
</comment>
<dbReference type="InterPro" id="IPR007111">
    <property type="entry name" value="NACHT_NTPase"/>
</dbReference>
<dbReference type="InterPro" id="IPR041249">
    <property type="entry name" value="HEPN_DZIP3"/>
</dbReference>
<dbReference type="Proteomes" id="UP001159405">
    <property type="component" value="Unassembled WGS sequence"/>
</dbReference>
<evidence type="ECO:0000313" key="5">
    <source>
        <dbReference type="Proteomes" id="UP001159405"/>
    </source>
</evidence>
<dbReference type="Pfam" id="PF18738">
    <property type="entry name" value="HEPN_DZIP3"/>
    <property type="match status" value="1"/>
</dbReference>
<sequence>MATAPSSPLASSPEKTNGNKLSRLLIDGGTTVLRNIFDHYHPPVNLASDLNSNYSVLNNLLRKRVLNGHQWDKLFPPGGGVPDSNTFDITLLSLLLTTMCGLSRPLTGWHTKPSPSDNSLEANLARVKFFRNELYGHVTSTGVDATSFSSFWQEISITLHSLGLDQAQIDRLKAEHGGEEDYLDALIEWAESEQDIKSHLKDIHLTQLKLSKTVEDGTLKLEELRQDLSKTQDVVDEAVEIELKGQQEMRAVQSRLEGVCESQSKTSQAVDEIHIDFHAKKFQEGTREWIFKSIGDWLDDRASPHRVMVISGNPGMGKTVISAVVSQRMQIAGRLSGSHFCQHDDSRYRDPRLMLQSLACHLCQAMPNYKDALVEQLSRNLGKDLNNMGVKELFALLFKEPLSTVQDPGRNTLMVIDGLDESEYQGHNELLHVISNHFSMLPVWIRILITTRPERSIIDALRHLEPIELEQKQEENLNDIQTLFEIQLGHQIAEEHKDILLKELVKKSEGLFIYAYFLVDFIQKNVSILTPDQLERVLPSHISSVYLSYFKRLENELCKALNADEETFLRFLCALTAAREPLPVEFIAKILNLEVKSLTAQRKVNKAISCISTLLPVREGRLHFFHKSIKDWLVASSPYEQHDFKVDEKEGHIVLSDLCASELDSIKEKGVHGRQFTNTERYALHHGTQHILEVNDHISADKSRTSCVKAGQVYQYATDLELIYAKLCIKSTSIIEDLLGLHGDNSSILSDERVFFVTSLLSLLRKHSYYLLDHPHLFFQCLINEGIPELSSSAAIILESSTPKIPFMKYLDNEEQKGAEQARFCCSHKVVCFDVSPERDHLRLDLWNMENGKILLSIVDIKELQDISSFAISEEGEKIAISDVTGNIFLVDSVNLDFTLICKSKAVCGLIHFTSDTNFLACGYLRLWLYQDRGFYKAEFFDPPKLLFLPYPSKAETFHLWPSTSSSSLNSCDFMLQNTTRCWVRNVRKVFPRLKAGSYTRLNVETVLVGSPDFNYVAVLNIGQLNGASDSDSSYSYGYDDELKSIALSVKGDTIYSTTSKYDCRTYESKLTATVLRMSNRKILDTKIFSESVSIVPTGEGVVLFKNGTVAELWNFEMSTFLRPLFVGIEKGNLCSISPDQLAYWYVTTSDESGHEMETLVIKFYDVTGAGSGFISPVKITFDAGEEVELISVISPNLVLSCTSKVVTFGTTMSADDVTVSLRKNGSVVWKRRTLDEEFFQPHLLCSPKNEFVVTWNTLDGGNGLHILNADNGETLHVFLRDQKAIIDCKFLGDESLIFCSKENFLRLYNVRTGDMLSVLDIGERPFCLGACLYQPLVAVGLSGTRTKFVHVQLSTESKKRQRELIQTPILIPDELNTNKRIKMLILVKLLAKCVIIIYALGSKTLSNFAVATTYRPMEQAKEVPGDPRGSQCTSNSQSPIPCHHASLIKKAIKLPSHRYLPAPNVLFSPSFLHFRTDFSFLPTFSGHFSLLPILFLSTLYGHREGSFHRAFIEASRCIHLDISPLLCSAEFSFPFGVKIVDKPQVWCASKANTVDSPQPQSMRVLYDTLLFCFGEQQINKQRLVRKLVKNSQMNEKYASGHIDSECINQGVLPFILLLSVANLRKLIWSMSAFFVVLQICFARQCYVKNEFPRRESFLLRQIY</sequence>
<evidence type="ECO:0000259" key="3">
    <source>
        <dbReference type="PROSITE" id="PS50837"/>
    </source>
</evidence>
<evidence type="ECO:0000256" key="1">
    <source>
        <dbReference type="ARBA" id="ARBA00022737"/>
    </source>
</evidence>
<dbReference type="Gene3D" id="3.40.50.300">
    <property type="entry name" value="P-loop containing nucleotide triphosphate hydrolases"/>
    <property type="match status" value="1"/>
</dbReference>
<dbReference type="PANTHER" id="PTHR10039">
    <property type="entry name" value="AMELOGENIN"/>
    <property type="match status" value="1"/>
</dbReference>
<dbReference type="InterPro" id="IPR027417">
    <property type="entry name" value="P-loop_NTPase"/>
</dbReference>
<feature type="domain" description="NACHT" evidence="3">
    <location>
        <begin position="306"/>
        <end position="453"/>
    </location>
</feature>
<feature type="compositionally biased region" description="Low complexity" evidence="2">
    <location>
        <begin position="1"/>
        <end position="13"/>
    </location>
</feature>
<reference evidence="4 5" key="1">
    <citation type="submission" date="2022-05" db="EMBL/GenBank/DDBJ databases">
        <authorList>
            <consortium name="Genoscope - CEA"/>
            <person name="William W."/>
        </authorList>
    </citation>
    <scope>NUCLEOTIDE SEQUENCE [LARGE SCALE GENOMIC DNA]</scope>
</reference>
<organism evidence="4 5">
    <name type="scientific">Porites lobata</name>
    <dbReference type="NCBI Taxonomy" id="104759"/>
    <lineage>
        <taxon>Eukaryota</taxon>
        <taxon>Metazoa</taxon>
        <taxon>Cnidaria</taxon>
        <taxon>Anthozoa</taxon>
        <taxon>Hexacorallia</taxon>
        <taxon>Scleractinia</taxon>
        <taxon>Fungiina</taxon>
        <taxon>Poritidae</taxon>
        <taxon>Porites</taxon>
    </lineage>
</organism>
<gene>
    <name evidence="4" type="ORF">PLOB_00029196</name>
</gene>
<proteinExistence type="predicted"/>
<dbReference type="InterPro" id="IPR015943">
    <property type="entry name" value="WD40/YVTN_repeat-like_dom_sf"/>
</dbReference>
<accession>A0ABN8RWK3</accession>
<dbReference type="PANTHER" id="PTHR10039:SF17">
    <property type="entry name" value="FUNGAL STAND N-TERMINAL GOODBYE DOMAIN-CONTAINING PROTEIN-RELATED"/>
    <property type="match status" value="1"/>
</dbReference>
<dbReference type="Pfam" id="PF24883">
    <property type="entry name" value="NPHP3_N"/>
    <property type="match status" value="1"/>
</dbReference>
<name>A0ABN8RWK3_9CNID</name>
<evidence type="ECO:0000256" key="2">
    <source>
        <dbReference type="SAM" id="MobiDB-lite"/>
    </source>
</evidence>